<feature type="signal peptide" evidence="1">
    <location>
        <begin position="1"/>
        <end position="27"/>
    </location>
</feature>
<dbReference type="EMBL" id="GBXM01063366">
    <property type="protein sequence ID" value="JAH45211.1"/>
    <property type="molecule type" value="Transcribed_RNA"/>
</dbReference>
<keyword evidence="1" id="KW-0732">Signal</keyword>
<reference evidence="2" key="1">
    <citation type="submission" date="2014-11" db="EMBL/GenBank/DDBJ databases">
        <authorList>
            <person name="Amaro Gonzalez C."/>
        </authorList>
    </citation>
    <scope>NUCLEOTIDE SEQUENCE</scope>
</reference>
<name>A0A0E9SV76_ANGAN</name>
<dbReference type="AlphaFoldDB" id="A0A0E9SV76"/>
<feature type="chain" id="PRO_5002432373" evidence="1">
    <location>
        <begin position="28"/>
        <end position="48"/>
    </location>
</feature>
<sequence>MSDTCSATQAWGHLHLHLLLFYLPITCNKKTNKIRICTEGLQQGEKCK</sequence>
<proteinExistence type="predicted"/>
<evidence type="ECO:0000256" key="1">
    <source>
        <dbReference type="SAM" id="SignalP"/>
    </source>
</evidence>
<protein>
    <submittedName>
        <fullName evidence="2">Uncharacterized protein</fullName>
    </submittedName>
</protein>
<reference evidence="2" key="2">
    <citation type="journal article" date="2015" name="Fish Shellfish Immunol.">
        <title>Early steps in the European eel (Anguilla anguilla)-Vibrio vulnificus interaction in the gills: Role of the RtxA13 toxin.</title>
        <authorList>
            <person name="Callol A."/>
            <person name="Pajuelo D."/>
            <person name="Ebbesson L."/>
            <person name="Teles M."/>
            <person name="MacKenzie S."/>
            <person name="Amaro C."/>
        </authorList>
    </citation>
    <scope>NUCLEOTIDE SEQUENCE</scope>
</reference>
<accession>A0A0E9SV76</accession>
<organism evidence="2">
    <name type="scientific">Anguilla anguilla</name>
    <name type="common">European freshwater eel</name>
    <name type="synonym">Muraena anguilla</name>
    <dbReference type="NCBI Taxonomy" id="7936"/>
    <lineage>
        <taxon>Eukaryota</taxon>
        <taxon>Metazoa</taxon>
        <taxon>Chordata</taxon>
        <taxon>Craniata</taxon>
        <taxon>Vertebrata</taxon>
        <taxon>Euteleostomi</taxon>
        <taxon>Actinopterygii</taxon>
        <taxon>Neopterygii</taxon>
        <taxon>Teleostei</taxon>
        <taxon>Anguilliformes</taxon>
        <taxon>Anguillidae</taxon>
        <taxon>Anguilla</taxon>
    </lineage>
</organism>
<evidence type="ECO:0000313" key="2">
    <source>
        <dbReference type="EMBL" id="JAH45211.1"/>
    </source>
</evidence>